<dbReference type="Proteomes" id="UP000238218">
    <property type="component" value="Unassembled WGS sequence"/>
</dbReference>
<comment type="caution">
    <text evidence="1">The sequence shown here is derived from an EMBL/GenBank/DDBJ whole genome shotgun (WGS) entry which is preliminary data.</text>
</comment>
<organism evidence="1 2">
    <name type="scientific">Aphanothece cf. minutissima CCALA 015</name>
    <dbReference type="NCBI Taxonomy" id="2107695"/>
    <lineage>
        <taxon>Bacteria</taxon>
        <taxon>Bacillati</taxon>
        <taxon>Cyanobacteriota</taxon>
        <taxon>Cyanophyceae</taxon>
        <taxon>Oscillatoriophycideae</taxon>
        <taxon>Chroococcales</taxon>
        <taxon>Aphanothecaceae</taxon>
        <taxon>Aphanothece</taxon>
    </lineage>
</organism>
<gene>
    <name evidence="1" type="ORF">C7B81_01520</name>
</gene>
<protein>
    <recommendedName>
        <fullName evidence="3">DUF1350 domain-containing protein</fullName>
    </recommendedName>
</protein>
<sequence length="330" mass="36886">MYRSHGCVFEVTRACHDHAEGLQSRSLVLLPHGRRTAPSDQRVPPMSLPVQPLHFQPLHFCWAALHPRPRGVVVFIGGAFFGTFPTVFYRRFLSLLHAQGYTLVALPFRFSFRHWSIALSLVAYQDELRRELAELATRLGHAPDPYVDWKPFTWIGHSLGCKYLALLELLSDLELDALRRALADCVGADQAGRLIAALSSEPLDHQSLHNQPTLLLDPVMADLEGAVPLPLLQKLLNRWIRVLPSRSESFCIVGNSRLFNLTSIVGFGSRLATATVASFVDLLGPRLRHLIRLEPRDHLAIMGVGHTDMEVVAAVSDWLNQEPAWHASGE</sequence>
<proteinExistence type="predicted"/>
<keyword evidence="2" id="KW-1185">Reference proteome</keyword>
<name>A0ABX5FBS8_9CHRO</name>
<evidence type="ECO:0000313" key="2">
    <source>
        <dbReference type="Proteomes" id="UP000238218"/>
    </source>
</evidence>
<dbReference type="Pfam" id="PF07082">
    <property type="entry name" value="DUF1350"/>
    <property type="match status" value="1"/>
</dbReference>
<reference evidence="1 2" key="1">
    <citation type="submission" date="2018-02" db="EMBL/GenBank/DDBJ databases">
        <authorList>
            <person name="Moore K."/>
            <person name="Momper L."/>
        </authorList>
    </citation>
    <scope>NUCLEOTIDE SEQUENCE [LARGE SCALE GENOMIC DNA]</scope>
    <source>
        <strain evidence="1 2">CCALA 015</strain>
    </source>
</reference>
<dbReference type="InterPro" id="IPR029058">
    <property type="entry name" value="AB_hydrolase_fold"/>
</dbReference>
<dbReference type="RefSeq" id="WP_106219548.1">
    <property type="nucleotide sequence ID" value="NZ_PVWP01000001.1"/>
</dbReference>
<evidence type="ECO:0000313" key="1">
    <source>
        <dbReference type="EMBL" id="PSB39353.1"/>
    </source>
</evidence>
<dbReference type="Gene3D" id="3.40.50.1820">
    <property type="entry name" value="alpha/beta hydrolase"/>
    <property type="match status" value="1"/>
</dbReference>
<accession>A0ABX5FBS8</accession>
<reference evidence="1 2" key="2">
    <citation type="submission" date="2018-03" db="EMBL/GenBank/DDBJ databases">
        <title>The ancient ancestry and fast evolution of plastids.</title>
        <authorList>
            <person name="Moore K.R."/>
            <person name="Magnabosco C."/>
            <person name="Momper L."/>
            <person name="Gold D.A."/>
            <person name="Bosak T."/>
            <person name="Fournier G.P."/>
        </authorList>
    </citation>
    <scope>NUCLEOTIDE SEQUENCE [LARGE SCALE GENOMIC DNA]</scope>
    <source>
        <strain evidence="1 2">CCALA 015</strain>
    </source>
</reference>
<dbReference type="InterPro" id="IPR010765">
    <property type="entry name" value="DUF1350"/>
</dbReference>
<dbReference type="EMBL" id="PVWP01000001">
    <property type="protein sequence ID" value="PSB39353.1"/>
    <property type="molecule type" value="Genomic_DNA"/>
</dbReference>
<evidence type="ECO:0008006" key="3">
    <source>
        <dbReference type="Google" id="ProtNLM"/>
    </source>
</evidence>
<dbReference type="PANTHER" id="PTHR34127">
    <property type="entry name" value="OS04G0405600 PROTEIN"/>
    <property type="match status" value="1"/>
</dbReference>
<dbReference type="SUPFAM" id="SSF53474">
    <property type="entry name" value="alpha/beta-Hydrolases"/>
    <property type="match status" value="1"/>
</dbReference>
<dbReference type="PANTHER" id="PTHR34127:SF1">
    <property type="entry name" value="OS04G0405600 PROTEIN"/>
    <property type="match status" value="1"/>
</dbReference>